<comment type="catalytic activity">
    <reaction evidence="1 6">
        <text>a beta-lactam + H2O = a substituted beta-amino acid</text>
        <dbReference type="Rhea" id="RHEA:20401"/>
        <dbReference type="ChEBI" id="CHEBI:15377"/>
        <dbReference type="ChEBI" id="CHEBI:35627"/>
        <dbReference type="ChEBI" id="CHEBI:140347"/>
        <dbReference type="EC" id="3.5.2.6"/>
    </reaction>
</comment>
<evidence type="ECO:0000256" key="6">
    <source>
        <dbReference type="RuleBase" id="RU361140"/>
    </source>
</evidence>
<dbReference type="Pfam" id="PF13354">
    <property type="entry name" value="Beta-lactamase2"/>
    <property type="match status" value="1"/>
</dbReference>
<dbReference type="Proteomes" id="UP000282195">
    <property type="component" value="Chromosome"/>
</dbReference>
<dbReference type="KEGG" id="rjg:CCGE525_06465"/>
<dbReference type="OrthoDB" id="9784149at2"/>
<keyword evidence="8" id="KW-0732">Signal</keyword>
<evidence type="ECO:0000256" key="7">
    <source>
        <dbReference type="SAM" id="MobiDB-lite"/>
    </source>
</evidence>
<protein>
    <recommendedName>
        <fullName evidence="3 6">Beta-lactamase</fullName>
        <ecNumber evidence="3 6">3.5.2.6</ecNumber>
    </recommendedName>
</protein>
<dbReference type="InterPro" id="IPR023650">
    <property type="entry name" value="Beta-lactam_class-A_AS"/>
</dbReference>
<dbReference type="EC" id="3.5.2.6" evidence="3 6"/>
<dbReference type="PRINTS" id="PR00118">
    <property type="entry name" value="BLACTAMASEA"/>
</dbReference>
<reference evidence="10 11" key="1">
    <citation type="submission" date="2018-10" db="EMBL/GenBank/DDBJ databases">
        <title>Rhizobium etli, R. leguminosarum and a new Rhizobium genospecies from Phaseolus dumosus.</title>
        <authorList>
            <person name="Ramirez-Puebla S.T."/>
            <person name="Rogel-Hernandez M.A."/>
            <person name="Guerrero G."/>
            <person name="Ormeno-Orrillo E."/>
            <person name="Martinez-Romero J.C."/>
            <person name="Negrete-Yankelevich S."/>
            <person name="Martinez-Romero E."/>
        </authorList>
    </citation>
    <scope>NUCLEOTIDE SEQUENCE [LARGE SCALE GENOMIC DNA]</scope>
    <source>
        <strain evidence="10 11">CCGE525</strain>
    </source>
</reference>
<dbReference type="InterPro" id="IPR012338">
    <property type="entry name" value="Beta-lactam/transpept-like"/>
</dbReference>
<dbReference type="PANTHER" id="PTHR35333">
    <property type="entry name" value="BETA-LACTAMASE"/>
    <property type="match status" value="1"/>
</dbReference>
<feature type="signal peptide" evidence="8">
    <location>
        <begin position="1"/>
        <end position="30"/>
    </location>
</feature>
<dbReference type="InterPro" id="IPR000871">
    <property type="entry name" value="Beta-lactam_class-A"/>
</dbReference>
<keyword evidence="11" id="KW-1185">Reference proteome</keyword>
<evidence type="ECO:0000313" key="10">
    <source>
        <dbReference type="EMBL" id="AYG58496.1"/>
    </source>
</evidence>
<comment type="similarity">
    <text evidence="2 6">Belongs to the class-A beta-lactamase family.</text>
</comment>
<dbReference type="EMBL" id="CP032694">
    <property type="protein sequence ID" value="AYG58496.1"/>
    <property type="molecule type" value="Genomic_DNA"/>
</dbReference>
<feature type="compositionally biased region" description="Polar residues" evidence="7">
    <location>
        <begin position="48"/>
        <end position="76"/>
    </location>
</feature>
<keyword evidence="4 6" id="KW-0378">Hydrolase</keyword>
<dbReference type="SUPFAM" id="SSF56601">
    <property type="entry name" value="beta-lactamase/transpeptidase-like"/>
    <property type="match status" value="1"/>
</dbReference>
<evidence type="ECO:0000256" key="1">
    <source>
        <dbReference type="ARBA" id="ARBA00001526"/>
    </source>
</evidence>
<proteinExistence type="inferred from homology"/>
<evidence type="ECO:0000256" key="2">
    <source>
        <dbReference type="ARBA" id="ARBA00009009"/>
    </source>
</evidence>
<dbReference type="GO" id="GO:0008800">
    <property type="term" value="F:beta-lactamase activity"/>
    <property type="evidence" value="ECO:0007669"/>
    <property type="project" value="UniProtKB-UniRule"/>
</dbReference>
<name>A0A387FUF7_9HYPH</name>
<evidence type="ECO:0000259" key="9">
    <source>
        <dbReference type="Pfam" id="PF13354"/>
    </source>
</evidence>
<dbReference type="PANTHER" id="PTHR35333:SF3">
    <property type="entry name" value="BETA-LACTAMASE-TYPE TRANSPEPTIDASE FOLD CONTAINING PROTEIN"/>
    <property type="match status" value="1"/>
</dbReference>
<sequence length="342" mass="36047">MPILLTRRRLLAGSVPLLPALAFAPKALFAQGTSASKSPDTTAPAPNASDTQNDNSAAPDNGQGSDDNQGPDNSQLTDDAEKQLADLEKKTGGRLGVSVLDTETNISLGYREGERFALCSTYKALAVGFVLARVDQGLEKLDRRVTYGNDAVVTYSPATEKHAGTDGMTIAELCGAAITLSDNTAGNLLLDSFGGPSALTAWLRTTGDTETRLDRKEPDVNQAIKGDPRDTTTPDAMLDTIGLLTLGNTLSETSRDQLSIWLVNNTTGNARLRADLPKEWKVGDKTGTGQNGSYADVAVIWPTDRGPILVTTFVGEATAPAKDIEAVFAEVGKIIVGMVGKL</sequence>
<organism evidence="10 11">
    <name type="scientific">Rhizobium jaguaris</name>
    <dbReference type="NCBI Taxonomy" id="1312183"/>
    <lineage>
        <taxon>Bacteria</taxon>
        <taxon>Pseudomonadati</taxon>
        <taxon>Pseudomonadota</taxon>
        <taxon>Alphaproteobacteria</taxon>
        <taxon>Hyphomicrobiales</taxon>
        <taxon>Rhizobiaceae</taxon>
        <taxon>Rhizobium/Agrobacterium group</taxon>
        <taxon>Rhizobium</taxon>
    </lineage>
</organism>
<dbReference type="PROSITE" id="PS00146">
    <property type="entry name" value="BETA_LACTAMASE_A"/>
    <property type="match status" value="1"/>
</dbReference>
<evidence type="ECO:0000256" key="8">
    <source>
        <dbReference type="SAM" id="SignalP"/>
    </source>
</evidence>
<evidence type="ECO:0000256" key="4">
    <source>
        <dbReference type="ARBA" id="ARBA00022801"/>
    </source>
</evidence>
<gene>
    <name evidence="10" type="primary">bla</name>
    <name evidence="10" type="ORF">CCGE525_06465</name>
</gene>
<keyword evidence="5 6" id="KW-0046">Antibiotic resistance</keyword>
<feature type="domain" description="Beta-lactamase class A catalytic" evidence="9">
    <location>
        <begin position="96"/>
        <end position="313"/>
    </location>
</feature>
<dbReference type="AlphaFoldDB" id="A0A387FUF7"/>
<dbReference type="RefSeq" id="WP_120703570.1">
    <property type="nucleotide sequence ID" value="NZ_CP032694.1"/>
</dbReference>
<feature type="chain" id="PRO_5017277843" description="Beta-lactamase" evidence="8">
    <location>
        <begin position="31"/>
        <end position="342"/>
    </location>
</feature>
<dbReference type="GO" id="GO:0030655">
    <property type="term" value="P:beta-lactam antibiotic catabolic process"/>
    <property type="evidence" value="ECO:0007669"/>
    <property type="project" value="InterPro"/>
</dbReference>
<dbReference type="InterPro" id="IPR045155">
    <property type="entry name" value="Beta-lactam_cat"/>
</dbReference>
<dbReference type="Gene3D" id="3.40.710.10">
    <property type="entry name" value="DD-peptidase/beta-lactamase superfamily"/>
    <property type="match status" value="1"/>
</dbReference>
<dbReference type="GO" id="GO:0046677">
    <property type="term" value="P:response to antibiotic"/>
    <property type="evidence" value="ECO:0007669"/>
    <property type="project" value="UniProtKB-UniRule"/>
</dbReference>
<evidence type="ECO:0000256" key="5">
    <source>
        <dbReference type="ARBA" id="ARBA00023251"/>
    </source>
</evidence>
<evidence type="ECO:0000313" key="11">
    <source>
        <dbReference type="Proteomes" id="UP000282195"/>
    </source>
</evidence>
<accession>A0A387FUF7</accession>
<evidence type="ECO:0000256" key="3">
    <source>
        <dbReference type="ARBA" id="ARBA00012865"/>
    </source>
</evidence>
<feature type="region of interest" description="Disordered" evidence="7">
    <location>
        <begin position="33"/>
        <end position="76"/>
    </location>
</feature>
<dbReference type="NCBIfam" id="NF033103">
    <property type="entry name" value="bla_class_A"/>
    <property type="match status" value="1"/>
</dbReference>